<keyword evidence="2" id="KW-1185">Reference proteome</keyword>
<dbReference type="Gene3D" id="3.80.10.10">
    <property type="entry name" value="Ribonuclease Inhibitor"/>
    <property type="match status" value="1"/>
</dbReference>
<reference evidence="1" key="1">
    <citation type="submission" date="2021-06" db="EMBL/GenBank/DDBJ databases">
        <authorList>
            <person name="Kallberg Y."/>
            <person name="Tangrot J."/>
            <person name="Rosling A."/>
        </authorList>
    </citation>
    <scope>NUCLEOTIDE SEQUENCE</scope>
    <source>
        <strain evidence="1">CL551</strain>
    </source>
</reference>
<dbReference type="OrthoDB" id="2351154at2759"/>
<dbReference type="InterPro" id="IPR032675">
    <property type="entry name" value="LRR_dom_sf"/>
</dbReference>
<comment type="caution">
    <text evidence="1">The sequence shown here is derived from an EMBL/GenBank/DDBJ whole genome shotgun (WGS) entry which is preliminary data.</text>
</comment>
<name>A0A9N8Z5R5_9GLOM</name>
<gene>
    <name evidence="1" type="ORF">AMORRO_LOCUS1848</name>
</gene>
<dbReference type="AlphaFoldDB" id="A0A9N8Z5R5"/>
<dbReference type="Proteomes" id="UP000789342">
    <property type="component" value="Unassembled WGS sequence"/>
</dbReference>
<organism evidence="1 2">
    <name type="scientific">Acaulospora morrowiae</name>
    <dbReference type="NCBI Taxonomy" id="94023"/>
    <lineage>
        <taxon>Eukaryota</taxon>
        <taxon>Fungi</taxon>
        <taxon>Fungi incertae sedis</taxon>
        <taxon>Mucoromycota</taxon>
        <taxon>Glomeromycotina</taxon>
        <taxon>Glomeromycetes</taxon>
        <taxon>Diversisporales</taxon>
        <taxon>Acaulosporaceae</taxon>
        <taxon>Acaulospora</taxon>
    </lineage>
</organism>
<evidence type="ECO:0000313" key="1">
    <source>
        <dbReference type="EMBL" id="CAG8470857.1"/>
    </source>
</evidence>
<dbReference type="EMBL" id="CAJVPV010000717">
    <property type="protein sequence ID" value="CAG8470857.1"/>
    <property type="molecule type" value="Genomic_DNA"/>
</dbReference>
<accession>A0A9N8Z5R5</accession>
<evidence type="ECO:0000313" key="2">
    <source>
        <dbReference type="Proteomes" id="UP000789342"/>
    </source>
</evidence>
<protein>
    <submittedName>
        <fullName evidence="1">18106_t:CDS:1</fullName>
    </submittedName>
</protein>
<sequence length="516" mass="60740">MKTFENLPCECIIEIFLHFEDNYSTLHKCLFVNRFWCKLVVPILWRRPFRQWCNSFQRVEKRIESNWNSLCRTYIAALNEVEKEILTPFDKRHDFPQPLFQYSSYLEKFSFSAISGIIMEGWKINDMWINLFQDETIKRLRRMMTAILQLVLRTSHLREIEILDYYSTQLPFFYNVLNGIPFSSYQFGFSQLRSLTIHIKSSTNHKELLSNLSKSCTNIQSLEYKIERYVGSETIDALADIITTQSNLKTFSLNIQNFVYDQGRLINYLHSQKESLTSLSLQSINLSNVDLNKIAEYTKLETMEICNCYWNMNGSYEIFLRSPIQLKSLTFSKNSFGDNTFLAALIKKADKNLLNLCTDEVPEKIMKYLFQFCPNISKFTLFYKNDWKMFLHYLKGSRISRLVIKSHISSNKLLNILGTYVPSSLEELYLRCNFTPDYLRNFLLDYSISSSDTLETLYIKDIEDHSYGYLKAIEDCIACNSLKTIVLESLVYTDEKLDFVQNIRKKGINIILQETV</sequence>
<proteinExistence type="predicted"/>
<dbReference type="SUPFAM" id="SSF52047">
    <property type="entry name" value="RNI-like"/>
    <property type="match status" value="1"/>
</dbReference>